<evidence type="ECO:0000313" key="2">
    <source>
        <dbReference type="EMBL" id="EGT54167.1"/>
    </source>
</evidence>
<sequence>MAATRSSTRRRKAPNRFHDDESFFPPPPIKRRPKKRSVVEAAAPAHVVLTSTPPPANVKVPGAPKRRYNCEEQECDCFEIEMREWIATRNMKTREEIKTAKKIGE</sequence>
<organism evidence="3">
    <name type="scientific">Caenorhabditis brenneri</name>
    <name type="common">Nematode worm</name>
    <dbReference type="NCBI Taxonomy" id="135651"/>
    <lineage>
        <taxon>Eukaryota</taxon>
        <taxon>Metazoa</taxon>
        <taxon>Ecdysozoa</taxon>
        <taxon>Nematoda</taxon>
        <taxon>Chromadorea</taxon>
        <taxon>Rhabditida</taxon>
        <taxon>Rhabditina</taxon>
        <taxon>Rhabditomorpha</taxon>
        <taxon>Rhabditoidea</taxon>
        <taxon>Rhabditidae</taxon>
        <taxon>Peloderinae</taxon>
        <taxon>Caenorhabditis</taxon>
    </lineage>
</organism>
<reference evidence="3" key="1">
    <citation type="submission" date="2011-07" db="EMBL/GenBank/DDBJ databases">
        <authorList>
            <consortium name="Caenorhabditis brenneri Sequencing and Analysis Consortium"/>
            <person name="Wilson R.K."/>
        </authorList>
    </citation>
    <scope>NUCLEOTIDE SEQUENCE [LARGE SCALE GENOMIC DNA]</scope>
    <source>
        <strain evidence="3">PB2801</strain>
    </source>
</reference>
<keyword evidence="3" id="KW-1185">Reference proteome</keyword>
<accession>G0MFV8</accession>
<proteinExistence type="predicted"/>
<evidence type="ECO:0000256" key="1">
    <source>
        <dbReference type="SAM" id="MobiDB-lite"/>
    </source>
</evidence>
<dbReference type="InParanoid" id="G0MFV8"/>
<protein>
    <submittedName>
        <fullName evidence="2">Uncharacterized protein</fullName>
    </submittedName>
</protein>
<dbReference type="HOGENOM" id="CLU_2238988_0_0_1"/>
<dbReference type="EMBL" id="GL379792">
    <property type="protein sequence ID" value="EGT54167.1"/>
    <property type="molecule type" value="Genomic_DNA"/>
</dbReference>
<feature type="region of interest" description="Disordered" evidence="1">
    <location>
        <begin position="1"/>
        <end position="34"/>
    </location>
</feature>
<evidence type="ECO:0000313" key="3">
    <source>
        <dbReference type="Proteomes" id="UP000008068"/>
    </source>
</evidence>
<dbReference type="Proteomes" id="UP000008068">
    <property type="component" value="Unassembled WGS sequence"/>
</dbReference>
<gene>
    <name evidence="2" type="ORF">CAEBREN_13153</name>
</gene>
<dbReference type="AlphaFoldDB" id="G0MFV8"/>
<name>G0MFV8_CAEBE</name>